<dbReference type="Proteomes" id="UP000182054">
    <property type="component" value="Unassembled WGS sequence"/>
</dbReference>
<feature type="domain" description="Glycoside hydrolase family 5" evidence="6">
    <location>
        <begin position="55"/>
        <end position="303"/>
    </location>
</feature>
<dbReference type="AlphaFoldDB" id="A0A1I0TN24"/>
<dbReference type="OrthoDB" id="9802522at2"/>
<dbReference type="InterPro" id="IPR051923">
    <property type="entry name" value="Glycosyl_Hydrolase_39"/>
</dbReference>
<evidence type="ECO:0000256" key="2">
    <source>
        <dbReference type="ARBA" id="ARBA00023295"/>
    </source>
</evidence>
<protein>
    <submittedName>
        <fullName evidence="7">LGFP repeat-containing protein</fullName>
    </submittedName>
</protein>
<feature type="region of interest" description="Disordered" evidence="4">
    <location>
        <begin position="27"/>
        <end position="48"/>
    </location>
</feature>
<dbReference type="Gene3D" id="3.20.20.80">
    <property type="entry name" value="Glycosidases"/>
    <property type="match status" value="1"/>
</dbReference>
<feature type="signal peptide" evidence="5">
    <location>
        <begin position="1"/>
        <end position="25"/>
    </location>
</feature>
<dbReference type="InterPro" id="IPR006311">
    <property type="entry name" value="TAT_signal"/>
</dbReference>
<dbReference type="InterPro" id="IPR017853">
    <property type="entry name" value="GH"/>
</dbReference>
<dbReference type="GO" id="GO:0004553">
    <property type="term" value="F:hydrolase activity, hydrolyzing O-glycosyl compounds"/>
    <property type="evidence" value="ECO:0007669"/>
    <property type="project" value="InterPro"/>
</dbReference>
<dbReference type="Pfam" id="PF08310">
    <property type="entry name" value="LGFP"/>
    <property type="match status" value="1"/>
</dbReference>
<organism evidence="7 8">
    <name type="scientific">Rhodococcoides kroppenstedtii</name>
    <dbReference type="NCBI Taxonomy" id="293050"/>
    <lineage>
        <taxon>Bacteria</taxon>
        <taxon>Bacillati</taxon>
        <taxon>Actinomycetota</taxon>
        <taxon>Actinomycetes</taxon>
        <taxon>Mycobacteriales</taxon>
        <taxon>Nocardiaceae</taxon>
        <taxon>Rhodococcoides</taxon>
    </lineage>
</organism>
<evidence type="ECO:0000256" key="1">
    <source>
        <dbReference type="ARBA" id="ARBA00022801"/>
    </source>
</evidence>
<proteinExistence type="inferred from homology"/>
<dbReference type="PANTHER" id="PTHR12631:SF10">
    <property type="entry name" value="BETA-XYLOSIDASE-LIKE PROTEIN-RELATED"/>
    <property type="match status" value="1"/>
</dbReference>
<reference evidence="7 8" key="1">
    <citation type="submission" date="2016-10" db="EMBL/GenBank/DDBJ databases">
        <authorList>
            <person name="de Groot N.N."/>
        </authorList>
    </citation>
    <scope>NUCLEOTIDE SEQUENCE [LARGE SCALE GENOMIC DNA]</scope>
    <source>
        <strain evidence="7 8">DSM 44908</strain>
    </source>
</reference>
<evidence type="ECO:0000259" key="6">
    <source>
        <dbReference type="Pfam" id="PF00150"/>
    </source>
</evidence>
<dbReference type="EMBL" id="FOJN01000008">
    <property type="protein sequence ID" value="SFA53107.1"/>
    <property type="molecule type" value="Genomic_DNA"/>
</dbReference>
<dbReference type="GeneID" id="85486121"/>
<dbReference type="Pfam" id="PF00150">
    <property type="entry name" value="Cellulase"/>
    <property type="match status" value="1"/>
</dbReference>
<dbReference type="PROSITE" id="PS51257">
    <property type="entry name" value="PROKAR_LIPOPROTEIN"/>
    <property type="match status" value="1"/>
</dbReference>
<evidence type="ECO:0000256" key="5">
    <source>
        <dbReference type="SAM" id="SignalP"/>
    </source>
</evidence>
<feature type="chain" id="PRO_5010267682" evidence="5">
    <location>
        <begin position="26"/>
        <end position="511"/>
    </location>
</feature>
<evidence type="ECO:0000313" key="7">
    <source>
        <dbReference type="EMBL" id="SFA53107.1"/>
    </source>
</evidence>
<keyword evidence="1 3" id="KW-0378">Hydrolase</keyword>
<dbReference type="InterPro" id="IPR013207">
    <property type="entry name" value="LGFP"/>
</dbReference>
<comment type="similarity">
    <text evidence="3">Belongs to the glycosyl hydrolase 5 (cellulase A) family.</text>
</comment>
<dbReference type="GO" id="GO:0000272">
    <property type="term" value="P:polysaccharide catabolic process"/>
    <property type="evidence" value="ECO:0007669"/>
    <property type="project" value="InterPro"/>
</dbReference>
<accession>A0A1I0TN24</accession>
<feature type="compositionally biased region" description="Low complexity" evidence="4">
    <location>
        <begin position="34"/>
        <end position="44"/>
    </location>
</feature>
<dbReference type="PROSITE" id="PS51318">
    <property type="entry name" value="TAT"/>
    <property type="match status" value="1"/>
</dbReference>
<dbReference type="RefSeq" id="WP_068364249.1">
    <property type="nucleotide sequence ID" value="NZ_FOJN01000008.1"/>
</dbReference>
<keyword evidence="5" id="KW-0732">Signal</keyword>
<evidence type="ECO:0000256" key="4">
    <source>
        <dbReference type="SAM" id="MobiDB-lite"/>
    </source>
</evidence>
<evidence type="ECO:0000313" key="8">
    <source>
        <dbReference type="Proteomes" id="UP000182054"/>
    </source>
</evidence>
<name>A0A1I0TN24_9NOCA</name>
<evidence type="ECO:0000256" key="3">
    <source>
        <dbReference type="RuleBase" id="RU361153"/>
    </source>
</evidence>
<keyword evidence="2 3" id="KW-0326">Glycosidase</keyword>
<dbReference type="InterPro" id="IPR001547">
    <property type="entry name" value="Glyco_hydro_5"/>
</dbReference>
<dbReference type="SUPFAM" id="SSF51445">
    <property type="entry name" value="(Trans)glycosidases"/>
    <property type="match status" value="1"/>
</dbReference>
<sequence length="511" mass="54618">MTALDRRRFLGAASALLLGSVAGCAGESVPSESTRPGPTGTTPPVSANPTATVLGYSTGASVLWADPDLLARTMDAVRDGGVSSVRVDISWNFAEPSRGRYDWTSSDRVVDAAVARGLTVLATLTNTPTWAALGGSAVHTTAPRDPAEYGRFAGAVAERYRGRIAAYEIWNEPNGTIFFGPQPDPVRYTAMLREAFAAIRAADPDVEVIAGATGNTATENGQVDANEFVAAVYDAGGQGYFDALSYHPYDFGMPLGDATRYPNSPMQQMIRMHQLMAERGDGGKRIWITEYGAPTTDVDPVGQARLICDSARQWTEVSFAGPFYVYTVRDADSASDDPEDRFGVLTDTFDPKPGYEEFAALAASGVPPRPIVADFEARAREASLGEAWSPVFPLSDGYSQQFAGGSVYSTPRGWFVSPPAIADLLRPAGLLPVGPFVDGIQDFASEIDVRAYSHPVFGTHAVYGAILSAWEPRLGFPVTAEYAVEDGGRAQDFENGRITWAVTGETRVFSS</sequence>
<gene>
    <name evidence="7" type="ORF">SAMN05444374_10820</name>
</gene>
<dbReference type="PANTHER" id="PTHR12631">
    <property type="entry name" value="ALPHA-L-IDURONIDASE"/>
    <property type="match status" value="1"/>
</dbReference>